<feature type="chain" id="PRO_5016657423" evidence="6">
    <location>
        <begin position="34"/>
        <end position="349"/>
    </location>
</feature>
<sequence length="349" mass="36995">MDSVRTTDQRRGAPLLRRLLPLGTLLLTVAACAGPAPDAGSPDAADGSTTLHVMAFTSAAAGWNASIPAFANTEAGSDINVRTTYATSAEVAKAVLDGEPADIVHLADQGSLERLVRQEKVAADWNAGPYQGTPFHSIATLVVREGNPRNIRGWADLLRPGIQVVAANPVLSGSGKWGLMAAYANASDGGANHDAGIDYLNKLIFEHVVEGPTTVAESIDLFLAGTGDVLLAPENTALDAERRSPGIETLVPERTLRIDTEVAALRNGEHPDEAARLVAYLYTPEAQRLWAEAGFRSVLPEVVAEFAADFPQPQTLWTIDQIGGWATLDPLLFDSENGIVTKIFDQATA</sequence>
<proteinExistence type="inferred from homology"/>
<feature type="signal peptide" evidence="6">
    <location>
        <begin position="1"/>
        <end position="33"/>
    </location>
</feature>
<evidence type="ECO:0000256" key="2">
    <source>
        <dbReference type="ARBA" id="ARBA00006099"/>
    </source>
</evidence>
<dbReference type="SUPFAM" id="SSF53850">
    <property type="entry name" value="Periplasmic binding protein-like II"/>
    <property type="match status" value="1"/>
</dbReference>
<dbReference type="AlphaFoldDB" id="A0A378TH64"/>
<comment type="subcellular location">
    <subcellularLocation>
        <location evidence="1">Periplasm</location>
    </subcellularLocation>
</comment>
<keyword evidence="8" id="KW-1185">Reference proteome</keyword>
<dbReference type="GO" id="GO:0042597">
    <property type="term" value="C:periplasmic space"/>
    <property type="evidence" value="ECO:0007669"/>
    <property type="project" value="UniProtKB-SubCell"/>
</dbReference>
<dbReference type="PANTHER" id="PTHR30368:SF2">
    <property type="entry name" value="SULFATE-BINDING PROTEIN"/>
    <property type="match status" value="1"/>
</dbReference>
<dbReference type="PROSITE" id="PS51257">
    <property type="entry name" value="PROKAR_LIPOPROTEIN"/>
    <property type="match status" value="1"/>
</dbReference>
<accession>A0A378TH64</accession>
<dbReference type="Gene3D" id="3.40.190.10">
    <property type="entry name" value="Periplasmic binding protein-like II"/>
    <property type="match status" value="2"/>
</dbReference>
<gene>
    <name evidence="7" type="primary">sbp_1</name>
    <name evidence="7" type="ORF">NCTC10821_03508</name>
</gene>
<evidence type="ECO:0000256" key="6">
    <source>
        <dbReference type="SAM" id="SignalP"/>
    </source>
</evidence>
<dbReference type="GO" id="GO:1902358">
    <property type="term" value="P:sulfate transmembrane transport"/>
    <property type="evidence" value="ECO:0007669"/>
    <property type="project" value="InterPro"/>
</dbReference>
<dbReference type="Proteomes" id="UP000254978">
    <property type="component" value="Unassembled WGS sequence"/>
</dbReference>
<dbReference type="OrthoDB" id="9802127at2"/>
<evidence type="ECO:0000256" key="4">
    <source>
        <dbReference type="ARBA" id="ARBA00022729"/>
    </source>
</evidence>
<dbReference type="PANTHER" id="PTHR30368">
    <property type="entry name" value="SULFATE-BINDING PROTEIN"/>
    <property type="match status" value="1"/>
</dbReference>
<name>A0A378TH64_9MYCO</name>
<evidence type="ECO:0000256" key="3">
    <source>
        <dbReference type="ARBA" id="ARBA00022448"/>
    </source>
</evidence>
<evidence type="ECO:0000313" key="7">
    <source>
        <dbReference type="EMBL" id="STZ59970.1"/>
    </source>
</evidence>
<evidence type="ECO:0000256" key="5">
    <source>
        <dbReference type="ARBA" id="ARBA00022764"/>
    </source>
</evidence>
<reference evidence="7 8" key="1">
    <citation type="submission" date="2018-06" db="EMBL/GenBank/DDBJ databases">
        <authorList>
            <consortium name="Pathogen Informatics"/>
            <person name="Doyle S."/>
        </authorList>
    </citation>
    <scope>NUCLEOTIDE SEQUENCE [LARGE SCALE GENOMIC DNA]</scope>
    <source>
        <strain evidence="7 8">NCTC10821</strain>
    </source>
</reference>
<keyword evidence="3" id="KW-0813">Transport</keyword>
<keyword evidence="4 6" id="KW-0732">Signal</keyword>
<organism evidence="7 8">
    <name type="scientific">Mycolicibacterium tokaiense</name>
    <dbReference type="NCBI Taxonomy" id="39695"/>
    <lineage>
        <taxon>Bacteria</taxon>
        <taxon>Bacillati</taxon>
        <taxon>Actinomycetota</taxon>
        <taxon>Actinomycetes</taxon>
        <taxon>Mycobacteriales</taxon>
        <taxon>Mycobacteriaceae</taxon>
        <taxon>Mycolicibacterium</taxon>
    </lineage>
</organism>
<dbReference type="InterPro" id="IPR005669">
    <property type="entry name" value="Thiosulph/SO4-bd"/>
</dbReference>
<keyword evidence="5" id="KW-0574">Periplasm</keyword>
<dbReference type="Pfam" id="PF13531">
    <property type="entry name" value="SBP_bac_11"/>
    <property type="match status" value="1"/>
</dbReference>
<evidence type="ECO:0000256" key="1">
    <source>
        <dbReference type="ARBA" id="ARBA00004418"/>
    </source>
</evidence>
<evidence type="ECO:0000313" key="8">
    <source>
        <dbReference type="Proteomes" id="UP000254978"/>
    </source>
</evidence>
<dbReference type="EMBL" id="UGQT01000001">
    <property type="protein sequence ID" value="STZ59970.1"/>
    <property type="molecule type" value="Genomic_DNA"/>
</dbReference>
<comment type="similarity">
    <text evidence="2">Belongs to the prokaryotic sulfate-binding protein family.</text>
</comment>
<dbReference type="GO" id="GO:0140104">
    <property type="term" value="F:molecular carrier activity"/>
    <property type="evidence" value="ECO:0007669"/>
    <property type="project" value="InterPro"/>
</dbReference>
<protein>
    <submittedName>
        <fullName evidence="7">Sulfate/thiosulfate-binding protein</fullName>
    </submittedName>
</protein>